<evidence type="ECO:0000256" key="6">
    <source>
        <dbReference type="ARBA" id="ARBA00023136"/>
    </source>
</evidence>
<evidence type="ECO:0000256" key="1">
    <source>
        <dbReference type="ARBA" id="ARBA00004651"/>
    </source>
</evidence>
<evidence type="ECO:0000256" key="2">
    <source>
        <dbReference type="ARBA" id="ARBA00009772"/>
    </source>
</evidence>
<reference evidence="8 9" key="1">
    <citation type="submission" date="2017-10" db="EMBL/GenBank/DDBJ databases">
        <title>Nyctiphanis sp. nov., isolated from the stomach of the euphausiid Nyctiphanes simplex (Hansen, 1911) in the Gulf of California.</title>
        <authorList>
            <person name="Gomez-Gil B."/>
            <person name="Aguilar-Mendez M."/>
            <person name="Lopez-Cortes A."/>
            <person name="Gomez-Gutierrez J."/>
            <person name="Roque A."/>
            <person name="Lang E."/>
            <person name="Gonzalez-Castillo A."/>
        </authorList>
    </citation>
    <scope>NUCLEOTIDE SEQUENCE [LARGE SCALE GENOMIC DNA]</scope>
    <source>
        <strain evidence="8 9">CAIM 600</strain>
    </source>
</reference>
<name>A0A4Q0YMY3_9GAMM</name>
<accession>A0A4Q0YMY3</accession>
<dbReference type="PANTHER" id="PTHR30065:SF1">
    <property type="entry name" value="SURFACE PRESENTATION OF ANTIGENS PROTEIN SPAR"/>
    <property type="match status" value="1"/>
</dbReference>
<keyword evidence="6 7" id="KW-0472">Membrane</keyword>
<dbReference type="InterPro" id="IPR002010">
    <property type="entry name" value="T3SS_IM_R"/>
</dbReference>
<feature type="transmembrane region" description="Helical" evidence="7">
    <location>
        <begin position="226"/>
        <end position="246"/>
    </location>
</feature>
<keyword evidence="5 7" id="KW-1133">Transmembrane helix</keyword>
<dbReference type="EMBL" id="PEIB01000024">
    <property type="protein sequence ID" value="RXJ72267.1"/>
    <property type="molecule type" value="Genomic_DNA"/>
</dbReference>
<sequence length="268" mass="29825">MEFASTISETMSTWLVAIPLAMARILPSFFLVPVFNVAKTNQLLTNGIALSASLMVADTLIEPLFSQRFSLFAIIFLTVKELFIGLIIAVILTSPFWIIDGMGTIFDNQRGALIGGQFNPAITSAASPSGHFFQQTIIMLLISMGGFVILLSVIYDSYLIWPILDVFPTINEEGIQAWHKFIGSIFTQMVVYAFPIMIVLLMVDFGIALISLYAPQLQAFILAMPLKCLVGYAVLLFYMPILWYFFVDEFDALDEIKNAIGEVFVVTK</sequence>
<proteinExistence type="inferred from homology"/>
<evidence type="ECO:0000256" key="5">
    <source>
        <dbReference type="ARBA" id="ARBA00022989"/>
    </source>
</evidence>
<keyword evidence="4 7" id="KW-0812">Transmembrane</keyword>
<dbReference type="InterPro" id="IPR006304">
    <property type="entry name" value="T3SS_SpaR/YscT"/>
</dbReference>
<evidence type="ECO:0000313" key="8">
    <source>
        <dbReference type="EMBL" id="RXJ72267.1"/>
    </source>
</evidence>
<keyword evidence="3 7" id="KW-1003">Cell membrane</keyword>
<dbReference type="PRINTS" id="PR00953">
    <property type="entry name" value="TYPE3IMRPROT"/>
</dbReference>
<evidence type="ECO:0000313" key="9">
    <source>
        <dbReference type="Proteomes" id="UP000290287"/>
    </source>
</evidence>
<dbReference type="GO" id="GO:0006605">
    <property type="term" value="P:protein targeting"/>
    <property type="evidence" value="ECO:0007669"/>
    <property type="project" value="UniProtKB-UniRule"/>
</dbReference>
<feature type="transmembrane region" description="Helical" evidence="7">
    <location>
        <begin position="181"/>
        <end position="214"/>
    </location>
</feature>
<dbReference type="PANTHER" id="PTHR30065">
    <property type="entry name" value="FLAGELLAR BIOSYNTHETIC PROTEIN FLIR"/>
    <property type="match status" value="1"/>
</dbReference>
<dbReference type="GO" id="GO:0005886">
    <property type="term" value="C:plasma membrane"/>
    <property type="evidence" value="ECO:0007669"/>
    <property type="project" value="UniProtKB-SubCell"/>
</dbReference>
<comment type="similarity">
    <text evidence="2 7">Belongs to the FliR/MopE/SpaR family.</text>
</comment>
<feature type="transmembrane region" description="Helical" evidence="7">
    <location>
        <begin position="137"/>
        <end position="161"/>
    </location>
</feature>
<feature type="transmembrane region" description="Helical" evidence="7">
    <location>
        <begin position="12"/>
        <end position="35"/>
    </location>
</feature>
<comment type="subcellular location">
    <subcellularLocation>
        <location evidence="1 7">Cell membrane</location>
        <topology evidence="1 7">Multi-pass membrane protein</topology>
    </subcellularLocation>
</comment>
<organism evidence="8 9">
    <name type="scientific">Veronia nyctiphanis</name>
    <dbReference type="NCBI Taxonomy" id="1278244"/>
    <lineage>
        <taxon>Bacteria</taxon>
        <taxon>Pseudomonadati</taxon>
        <taxon>Pseudomonadota</taxon>
        <taxon>Gammaproteobacteria</taxon>
        <taxon>Vibrionales</taxon>
        <taxon>Vibrionaceae</taxon>
        <taxon>Veronia</taxon>
    </lineage>
</organism>
<evidence type="ECO:0000256" key="7">
    <source>
        <dbReference type="RuleBase" id="RU362072"/>
    </source>
</evidence>
<dbReference type="AlphaFoldDB" id="A0A4Q0YMY3"/>
<dbReference type="NCBIfam" id="TIGR01401">
    <property type="entry name" value="fliR_like_III"/>
    <property type="match status" value="1"/>
</dbReference>
<feature type="transmembrane region" description="Helical" evidence="7">
    <location>
        <begin position="71"/>
        <end position="92"/>
    </location>
</feature>
<protein>
    <submittedName>
        <fullName evidence="8">EscT/YscT/HrcT family type III secretion system export apparatus protein</fullName>
    </submittedName>
</protein>
<gene>
    <name evidence="8" type="ORF">CS022_17125</name>
</gene>
<evidence type="ECO:0000256" key="4">
    <source>
        <dbReference type="ARBA" id="ARBA00022692"/>
    </source>
</evidence>
<comment type="caution">
    <text evidence="8">The sequence shown here is derived from an EMBL/GenBank/DDBJ whole genome shotgun (WGS) entry which is preliminary data.</text>
</comment>
<dbReference type="Pfam" id="PF01311">
    <property type="entry name" value="Bac_export_1"/>
    <property type="match status" value="1"/>
</dbReference>
<evidence type="ECO:0000256" key="3">
    <source>
        <dbReference type="ARBA" id="ARBA00022475"/>
    </source>
</evidence>
<keyword evidence="9" id="KW-1185">Reference proteome</keyword>
<dbReference type="Proteomes" id="UP000290287">
    <property type="component" value="Unassembled WGS sequence"/>
</dbReference>